<keyword evidence="3" id="KW-0804">Transcription</keyword>
<organism evidence="5 6">
    <name type="scientific">Sphaerisporangium rufum</name>
    <dbReference type="NCBI Taxonomy" id="1381558"/>
    <lineage>
        <taxon>Bacteria</taxon>
        <taxon>Bacillati</taxon>
        <taxon>Actinomycetota</taxon>
        <taxon>Actinomycetes</taxon>
        <taxon>Streptosporangiales</taxon>
        <taxon>Streptosporangiaceae</taxon>
        <taxon>Sphaerisporangium</taxon>
    </lineage>
</organism>
<comment type="caution">
    <text evidence="5">The sequence shown here is derived from an EMBL/GenBank/DDBJ whole genome shotgun (WGS) entry which is preliminary data.</text>
</comment>
<evidence type="ECO:0000256" key="2">
    <source>
        <dbReference type="ARBA" id="ARBA00023125"/>
    </source>
</evidence>
<dbReference type="GO" id="GO:0003677">
    <property type="term" value="F:DNA binding"/>
    <property type="evidence" value="ECO:0007669"/>
    <property type="project" value="UniProtKB-KW"/>
</dbReference>
<dbReference type="SUPFAM" id="SSF48008">
    <property type="entry name" value="GntR ligand-binding domain-like"/>
    <property type="match status" value="1"/>
</dbReference>
<evidence type="ECO:0000256" key="1">
    <source>
        <dbReference type="ARBA" id="ARBA00023015"/>
    </source>
</evidence>
<evidence type="ECO:0000259" key="4">
    <source>
        <dbReference type="Pfam" id="PF07729"/>
    </source>
</evidence>
<keyword evidence="1" id="KW-0805">Transcription regulation</keyword>
<dbReference type="Proteomes" id="UP000655287">
    <property type="component" value="Unassembled WGS sequence"/>
</dbReference>
<accession>A0A919QZR8</accession>
<dbReference type="InterPro" id="IPR011711">
    <property type="entry name" value="GntR_C"/>
</dbReference>
<dbReference type="Gene3D" id="1.20.120.530">
    <property type="entry name" value="GntR ligand-binding domain-like"/>
    <property type="match status" value="1"/>
</dbReference>
<keyword evidence="6" id="KW-1185">Reference proteome</keyword>
<dbReference type="AlphaFoldDB" id="A0A919QZR8"/>
<dbReference type="EMBL" id="BOOU01000031">
    <property type="protein sequence ID" value="GII77029.1"/>
    <property type="molecule type" value="Genomic_DNA"/>
</dbReference>
<name>A0A919QZR8_9ACTN</name>
<evidence type="ECO:0000256" key="3">
    <source>
        <dbReference type="ARBA" id="ARBA00023163"/>
    </source>
</evidence>
<sequence length="127" mass="13977">MWKARPRPTLAARLAAPETTADDLAAMRAANEAFIQALDANDAVAALAADDRFHAVAVHRCGDSAIEATIGRFTPVVRRLEHQRFASPAARHSVARHQQIIETCEQRDGPLAARRVDEAWCTLLREL</sequence>
<keyword evidence="2" id="KW-0238">DNA-binding</keyword>
<proteinExistence type="predicted"/>
<dbReference type="RefSeq" id="WP_203983735.1">
    <property type="nucleotide sequence ID" value="NZ_BOOU01000031.1"/>
</dbReference>
<gene>
    <name evidence="5" type="ORF">Sru01_20110</name>
</gene>
<feature type="domain" description="GntR C-terminal" evidence="4">
    <location>
        <begin position="10"/>
        <end position="117"/>
    </location>
</feature>
<evidence type="ECO:0000313" key="6">
    <source>
        <dbReference type="Proteomes" id="UP000655287"/>
    </source>
</evidence>
<reference evidence="5" key="1">
    <citation type="submission" date="2021-01" db="EMBL/GenBank/DDBJ databases">
        <title>Whole genome shotgun sequence of Sphaerisporangium rufum NBRC 109079.</title>
        <authorList>
            <person name="Komaki H."/>
            <person name="Tamura T."/>
        </authorList>
    </citation>
    <scope>NUCLEOTIDE SEQUENCE</scope>
    <source>
        <strain evidence="5">NBRC 109079</strain>
    </source>
</reference>
<evidence type="ECO:0000313" key="5">
    <source>
        <dbReference type="EMBL" id="GII77029.1"/>
    </source>
</evidence>
<dbReference type="InterPro" id="IPR008920">
    <property type="entry name" value="TF_FadR/GntR_C"/>
</dbReference>
<protein>
    <recommendedName>
        <fullName evidence="4">GntR C-terminal domain-containing protein</fullName>
    </recommendedName>
</protein>
<dbReference type="Pfam" id="PF07729">
    <property type="entry name" value="FCD"/>
    <property type="match status" value="1"/>
</dbReference>